<accession>A0A316EGB5</accession>
<evidence type="ECO:0000313" key="4">
    <source>
        <dbReference type="Proteomes" id="UP000245489"/>
    </source>
</evidence>
<name>A0A316EGB5_9BACT</name>
<dbReference type="InterPro" id="IPR036890">
    <property type="entry name" value="HATPase_C_sf"/>
</dbReference>
<comment type="caution">
    <text evidence="3">The sequence shown here is derived from an EMBL/GenBank/DDBJ whole genome shotgun (WGS) entry which is preliminary data.</text>
</comment>
<keyword evidence="1" id="KW-0812">Transmembrane</keyword>
<dbReference type="InterPro" id="IPR050640">
    <property type="entry name" value="Bact_2-comp_sensor_kinase"/>
</dbReference>
<keyword evidence="1" id="KW-0472">Membrane</keyword>
<proteinExistence type="predicted"/>
<keyword evidence="1" id="KW-1133">Transmembrane helix</keyword>
<keyword evidence="3" id="KW-0418">Kinase</keyword>
<reference evidence="3 4" key="1">
    <citation type="submission" date="2018-05" db="EMBL/GenBank/DDBJ databases">
        <title>Genomic Encyclopedia of Archaeal and Bacterial Type Strains, Phase II (KMG-II): from individual species to whole genera.</title>
        <authorList>
            <person name="Goeker M."/>
        </authorList>
    </citation>
    <scope>NUCLEOTIDE SEQUENCE [LARGE SCALE GENOMIC DNA]</scope>
    <source>
        <strain evidence="3 4">DSM 22214</strain>
    </source>
</reference>
<feature type="domain" description="Signal transduction histidine kinase internal region" evidence="2">
    <location>
        <begin position="173"/>
        <end position="249"/>
    </location>
</feature>
<feature type="transmembrane region" description="Helical" evidence="1">
    <location>
        <begin position="70"/>
        <end position="87"/>
    </location>
</feature>
<organism evidence="3 4">
    <name type="scientific">Arcicella aurantiaca</name>
    <dbReference type="NCBI Taxonomy" id="591202"/>
    <lineage>
        <taxon>Bacteria</taxon>
        <taxon>Pseudomonadati</taxon>
        <taxon>Bacteroidota</taxon>
        <taxon>Cytophagia</taxon>
        <taxon>Cytophagales</taxon>
        <taxon>Flectobacillaceae</taxon>
        <taxon>Arcicella</taxon>
    </lineage>
</organism>
<protein>
    <submittedName>
        <fullName evidence="3">Histidine kinase</fullName>
    </submittedName>
</protein>
<evidence type="ECO:0000259" key="2">
    <source>
        <dbReference type="Pfam" id="PF06580"/>
    </source>
</evidence>
<sequence length="359" mass="42140">MFRLKYTLIIHLLGWLLFWALPFFYMSQEPNRQGSILLSHNYLLFIGVYLAVFYLNTQLFIPKLYFQKRYLLYFGVFIVMLLIVGWLKPYDNLIFQRFNDVAHQPMSTPPEFHGEHRPEPPQHEVQLRLPFLDIVSIFLFFTIWMLGMAITVALKWQLTEKKAVQAEADKVTAELSFLKAQINPHFLFNTLNNIYTLATMNHENTAPSIMKLSHIMRYVTDEVTEDFVPLSSEIECISDYIDLQQLRLTPKTTINFEAKGKIEHQEIAPLILMTFVENAFKHAVSNREKSEIFIKIWSENNTIKFICQNTLFAQARKVERTGIGIQNTKKRLEYSYPERHTLSISQENGLYIVELSLQN</sequence>
<dbReference type="PANTHER" id="PTHR34220:SF7">
    <property type="entry name" value="SENSOR HISTIDINE KINASE YPDA"/>
    <property type="match status" value="1"/>
</dbReference>
<keyword evidence="3" id="KW-0808">Transferase</keyword>
<gene>
    <name evidence="3" type="ORF">LV89_00708</name>
</gene>
<dbReference type="Proteomes" id="UP000245489">
    <property type="component" value="Unassembled WGS sequence"/>
</dbReference>
<dbReference type="AlphaFoldDB" id="A0A316EGB5"/>
<dbReference type="SUPFAM" id="SSF55874">
    <property type="entry name" value="ATPase domain of HSP90 chaperone/DNA topoisomerase II/histidine kinase"/>
    <property type="match status" value="1"/>
</dbReference>
<feature type="transmembrane region" description="Helical" evidence="1">
    <location>
        <begin position="42"/>
        <end position="61"/>
    </location>
</feature>
<dbReference type="PANTHER" id="PTHR34220">
    <property type="entry name" value="SENSOR HISTIDINE KINASE YPDA"/>
    <property type="match status" value="1"/>
</dbReference>
<dbReference type="GO" id="GO:0016020">
    <property type="term" value="C:membrane"/>
    <property type="evidence" value="ECO:0007669"/>
    <property type="project" value="InterPro"/>
</dbReference>
<dbReference type="Pfam" id="PF06580">
    <property type="entry name" value="His_kinase"/>
    <property type="match status" value="1"/>
</dbReference>
<keyword evidence="4" id="KW-1185">Reference proteome</keyword>
<dbReference type="Gene3D" id="3.30.565.10">
    <property type="entry name" value="Histidine kinase-like ATPase, C-terminal domain"/>
    <property type="match status" value="1"/>
</dbReference>
<dbReference type="EMBL" id="QGGO01000003">
    <property type="protein sequence ID" value="PWK28504.1"/>
    <property type="molecule type" value="Genomic_DNA"/>
</dbReference>
<dbReference type="OrthoDB" id="9792992at2"/>
<feature type="transmembrane region" description="Helical" evidence="1">
    <location>
        <begin position="7"/>
        <end position="27"/>
    </location>
</feature>
<dbReference type="RefSeq" id="WP_109741496.1">
    <property type="nucleotide sequence ID" value="NZ_QGGO01000003.1"/>
</dbReference>
<evidence type="ECO:0000256" key="1">
    <source>
        <dbReference type="SAM" id="Phobius"/>
    </source>
</evidence>
<evidence type="ECO:0000313" key="3">
    <source>
        <dbReference type="EMBL" id="PWK28504.1"/>
    </source>
</evidence>
<dbReference type="GO" id="GO:0000155">
    <property type="term" value="F:phosphorelay sensor kinase activity"/>
    <property type="evidence" value="ECO:0007669"/>
    <property type="project" value="InterPro"/>
</dbReference>
<feature type="transmembrane region" description="Helical" evidence="1">
    <location>
        <begin position="134"/>
        <end position="154"/>
    </location>
</feature>
<dbReference type="InterPro" id="IPR010559">
    <property type="entry name" value="Sig_transdc_His_kin_internal"/>
</dbReference>